<evidence type="ECO:0000256" key="6">
    <source>
        <dbReference type="ARBA" id="ARBA00022989"/>
    </source>
</evidence>
<dbReference type="InterPro" id="IPR022357">
    <property type="entry name" value="MIP_CS"/>
</dbReference>
<dbReference type="Gene3D" id="1.20.1080.10">
    <property type="entry name" value="Glycerol uptake facilitator protein"/>
    <property type="match status" value="1"/>
</dbReference>
<organism evidence="10 11">
    <name type="scientific">Weissella ceti</name>
    <dbReference type="NCBI Taxonomy" id="759620"/>
    <lineage>
        <taxon>Bacteria</taxon>
        <taxon>Bacillati</taxon>
        <taxon>Bacillota</taxon>
        <taxon>Bacilli</taxon>
        <taxon>Lactobacillales</taxon>
        <taxon>Lactobacillaceae</taxon>
        <taxon>Weissella</taxon>
    </lineage>
</organism>
<comment type="similarity">
    <text evidence="2 8">Belongs to the MIP/aquaporin (TC 1.A.8) family.</text>
</comment>
<proteinExistence type="inferred from homology"/>
<dbReference type="PRINTS" id="PR00783">
    <property type="entry name" value="MINTRINSICP"/>
</dbReference>
<evidence type="ECO:0000313" key="10">
    <source>
        <dbReference type="EMBL" id="MCW0953451.1"/>
    </source>
</evidence>
<dbReference type="Proteomes" id="UP001526225">
    <property type="component" value="Unassembled WGS sequence"/>
</dbReference>
<feature type="transmembrane region" description="Helical" evidence="9">
    <location>
        <begin position="157"/>
        <end position="177"/>
    </location>
</feature>
<feature type="transmembrane region" description="Helical" evidence="9">
    <location>
        <begin position="210"/>
        <end position="231"/>
    </location>
</feature>
<dbReference type="InterPro" id="IPR023271">
    <property type="entry name" value="Aquaporin-like"/>
</dbReference>
<keyword evidence="3 8" id="KW-0813">Transport</keyword>
<evidence type="ECO:0000256" key="2">
    <source>
        <dbReference type="ARBA" id="ARBA00006175"/>
    </source>
</evidence>
<comment type="caution">
    <text evidence="10">The sequence shown here is derived from an EMBL/GenBank/DDBJ whole genome shotgun (WGS) entry which is preliminary data.</text>
</comment>
<evidence type="ECO:0000256" key="1">
    <source>
        <dbReference type="ARBA" id="ARBA00004651"/>
    </source>
</evidence>
<keyword evidence="11" id="KW-1185">Reference proteome</keyword>
<evidence type="ECO:0000256" key="8">
    <source>
        <dbReference type="RuleBase" id="RU000477"/>
    </source>
</evidence>
<feature type="transmembrane region" description="Helical" evidence="9">
    <location>
        <begin position="126"/>
        <end position="150"/>
    </location>
</feature>
<evidence type="ECO:0000256" key="7">
    <source>
        <dbReference type="ARBA" id="ARBA00023136"/>
    </source>
</evidence>
<dbReference type="EMBL" id="JAOZFE010000004">
    <property type="protein sequence ID" value="MCW0953451.1"/>
    <property type="molecule type" value="Genomic_DNA"/>
</dbReference>
<dbReference type="InterPro" id="IPR000425">
    <property type="entry name" value="MIP"/>
</dbReference>
<evidence type="ECO:0000256" key="3">
    <source>
        <dbReference type="ARBA" id="ARBA00022448"/>
    </source>
</evidence>
<dbReference type="PROSITE" id="PS00221">
    <property type="entry name" value="MIP"/>
    <property type="match status" value="1"/>
</dbReference>
<dbReference type="Pfam" id="PF00230">
    <property type="entry name" value="MIP"/>
    <property type="match status" value="1"/>
</dbReference>
<dbReference type="PANTHER" id="PTHR19139">
    <property type="entry name" value="AQUAPORIN TRANSPORTER"/>
    <property type="match status" value="1"/>
</dbReference>
<keyword evidence="6 9" id="KW-1133">Transmembrane helix</keyword>
<keyword evidence="4" id="KW-1003">Cell membrane</keyword>
<evidence type="ECO:0000256" key="9">
    <source>
        <dbReference type="SAM" id="Phobius"/>
    </source>
</evidence>
<dbReference type="PANTHER" id="PTHR19139:SF199">
    <property type="entry name" value="MIP17260P"/>
    <property type="match status" value="1"/>
</dbReference>
<keyword evidence="5 8" id="KW-0812">Transmembrane</keyword>
<name>A0ABT3E4U0_9LACO</name>
<dbReference type="SUPFAM" id="SSF81338">
    <property type="entry name" value="Aquaporin-like"/>
    <property type="match status" value="1"/>
</dbReference>
<comment type="subcellular location">
    <subcellularLocation>
        <location evidence="1">Cell membrane</location>
        <topology evidence="1">Multi-pass membrane protein</topology>
    </subcellularLocation>
</comment>
<protein>
    <submittedName>
        <fullName evidence="10">Aquaporin family protein</fullName>
    </submittedName>
</protein>
<evidence type="ECO:0000313" key="11">
    <source>
        <dbReference type="Proteomes" id="UP001526225"/>
    </source>
</evidence>
<gene>
    <name evidence="10" type="ORF">OIT44_05125</name>
</gene>
<feature type="transmembrane region" description="Helical" evidence="9">
    <location>
        <begin position="78"/>
        <end position="106"/>
    </location>
</feature>
<dbReference type="RefSeq" id="WP_213408965.1">
    <property type="nucleotide sequence ID" value="NZ_CP074441.1"/>
</dbReference>
<reference evidence="10 11" key="1">
    <citation type="submission" date="2022-10" db="EMBL/GenBank/DDBJ databases">
        <title>Weissella fermenti sp. nov., isolated from fermented cabbage.</title>
        <authorList>
            <person name="Lee J.K."/>
            <person name="Baek J.H."/>
            <person name="Choi D.G."/>
            <person name="Kim J.M."/>
            <person name="Jeon C.O."/>
        </authorList>
    </citation>
    <scope>NUCLEOTIDE SEQUENCE [LARGE SCALE GENOMIC DNA]</scope>
    <source>
        <strain evidence="10 11">KACC 18534</strain>
    </source>
</reference>
<evidence type="ECO:0000256" key="5">
    <source>
        <dbReference type="ARBA" id="ARBA00022692"/>
    </source>
</evidence>
<keyword evidence="7 9" id="KW-0472">Membrane</keyword>
<sequence length="237" mass="24116">MEKFKVYLAEFIGTLLLIATGTGTALFSAQAGLVAVALAFGFAIIISAYAFGAISGAHLNPAVSFAMAMNKRISWLDFLGYAGAQVLGALAGSAMILGVWLSTGMVESKMFKVLPLGSTTYAGQNMIPVSATGAFVIEAILTFVLVLVILMVTSEKFGAGAVAGVVIALTLAAMILVGGNLTGASLNPARSFGPAMMEAFLGNTKAIGQMGIYLLGPMVGAALAALIAKFFGSEEAA</sequence>
<accession>A0ABT3E4U0</accession>
<dbReference type="InterPro" id="IPR034294">
    <property type="entry name" value="Aquaporin_transptr"/>
</dbReference>
<feature type="transmembrane region" description="Helical" evidence="9">
    <location>
        <begin position="33"/>
        <end position="57"/>
    </location>
</feature>
<feature type="transmembrane region" description="Helical" evidence="9">
    <location>
        <begin position="7"/>
        <end position="27"/>
    </location>
</feature>
<evidence type="ECO:0000256" key="4">
    <source>
        <dbReference type="ARBA" id="ARBA00022475"/>
    </source>
</evidence>